<feature type="domain" description="Multidrug resistance protein MdtA-like alpha-helical hairpin" evidence="4">
    <location>
        <begin position="120"/>
        <end position="186"/>
    </location>
</feature>
<dbReference type="InterPro" id="IPR006143">
    <property type="entry name" value="RND_pump_MFP"/>
</dbReference>
<sequence length="412" mass="44660">MPSNKSTKILGILFRIAIPCVILAAGWFGFVKLAEQIKKPPEPQGKKFQLRSRVEPLEVVDYPVVVKTHAVVQPHNLVTLNAQVSGQVAKVSPSFEVGAYFSEGDVLVEIDPRDYETALSIAKSQLVAAESELKLAKVVEDRKLRLVESNAVSQGEVDAASATREQAEANVALAKTQVEQAELALERTKVIAPFDGRVKSNMIGIGQLAGSNSPLGEIFAVDYVEVRLPISGEQREFLNLPEFSDDPPIDVELRDSISQSDVVWRGKIVRTEGVLDEDSRDLFAIARVDDPFGRKSSGPPLRISQPVIASIEGTVLRDVIALPRPAVRQLNNIVLVDQSELTLLPMKIEALWSDAEKVVVPASAIPKGMLLATTPMPFTPKGTKIEVIPPAEEVSAAIADNSAPDTETKTTN</sequence>
<evidence type="ECO:0000256" key="3">
    <source>
        <dbReference type="SAM" id="Phobius"/>
    </source>
</evidence>
<dbReference type="SUPFAM" id="SSF111369">
    <property type="entry name" value="HlyD-like secretion proteins"/>
    <property type="match status" value="1"/>
</dbReference>
<dbReference type="OrthoDB" id="9781888at2"/>
<dbReference type="InterPro" id="IPR058625">
    <property type="entry name" value="MdtA-like_BSH"/>
</dbReference>
<organism evidence="6 7">
    <name type="scientific">Blastopirellula marina</name>
    <dbReference type="NCBI Taxonomy" id="124"/>
    <lineage>
        <taxon>Bacteria</taxon>
        <taxon>Pseudomonadati</taxon>
        <taxon>Planctomycetota</taxon>
        <taxon>Planctomycetia</taxon>
        <taxon>Pirellulales</taxon>
        <taxon>Pirellulaceae</taxon>
        <taxon>Blastopirellula</taxon>
    </lineage>
</organism>
<dbReference type="Gene3D" id="2.40.30.170">
    <property type="match status" value="1"/>
</dbReference>
<evidence type="ECO:0000259" key="5">
    <source>
        <dbReference type="Pfam" id="PF25917"/>
    </source>
</evidence>
<dbReference type="InterPro" id="IPR058624">
    <property type="entry name" value="MdtA-like_HH"/>
</dbReference>
<dbReference type="Gene3D" id="2.40.50.100">
    <property type="match status" value="1"/>
</dbReference>
<feature type="transmembrane region" description="Helical" evidence="3">
    <location>
        <begin position="12"/>
        <end position="30"/>
    </location>
</feature>
<comment type="caution">
    <text evidence="6">The sequence shown here is derived from an EMBL/GenBank/DDBJ whole genome shotgun (WGS) entry which is preliminary data.</text>
</comment>
<protein>
    <submittedName>
        <fullName evidence="6">Efflux RND transporter periplasmic adaptor subunit</fullName>
    </submittedName>
</protein>
<evidence type="ECO:0000313" key="6">
    <source>
        <dbReference type="EMBL" id="PQO47027.1"/>
    </source>
</evidence>
<keyword evidence="2" id="KW-0175">Coiled coil</keyword>
<evidence type="ECO:0000256" key="2">
    <source>
        <dbReference type="SAM" id="Coils"/>
    </source>
</evidence>
<proteinExistence type="inferred from homology"/>
<evidence type="ECO:0000259" key="4">
    <source>
        <dbReference type="Pfam" id="PF25876"/>
    </source>
</evidence>
<reference evidence="6 7" key="1">
    <citation type="submission" date="2018-02" db="EMBL/GenBank/DDBJ databases">
        <title>Comparative genomes isolates from brazilian mangrove.</title>
        <authorList>
            <person name="Araujo J.E."/>
            <person name="Taketani R.G."/>
            <person name="Silva M.C.P."/>
            <person name="Loureco M.V."/>
            <person name="Andreote F.D."/>
        </authorList>
    </citation>
    <scope>NUCLEOTIDE SEQUENCE [LARGE SCALE GENOMIC DNA]</scope>
    <source>
        <strain evidence="6 7">Nap-Phe MGV</strain>
    </source>
</reference>
<dbReference type="EMBL" id="PUHZ01000006">
    <property type="protein sequence ID" value="PQO47027.1"/>
    <property type="molecule type" value="Genomic_DNA"/>
</dbReference>
<dbReference type="PANTHER" id="PTHR30469:SF12">
    <property type="entry name" value="MULTIDRUG RESISTANCE PROTEIN MDTA"/>
    <property type="match status" value="1"/>
</dbReference>
<dbReference type="Pfam" id="PF25917">
    <property type="entry name" value="BSH_RND"/>
    <property type="match status" value="1"/>
</dbReference>
<keyword evidence="3" id="KW-0472">Membrane</keyword>
<dbReference type="GO" id="GO:1990281">
    <property type="term" value="C:efflux pump complex"/>
    <property type="evidence" value="ECO:0007669"/>
    <property type="project" value="TreeGrafter"/>
</dbReference>
<name>A0A2S8GRG5_9BACT</name>
<keyword evidence="3" id="KW-0812">Transmembrane</keyword>
<gene>
    <name evidence="6" type="ORF">C5Y93_05905</name>
</gene>
<evidence type="ECO:0000256" key="1">
    <source>
        <dbReference type="ARBA" id="ARBA00009477"/>
    </source>
</evidence>
<comment type="similarity">
    <text evidence="1">Belongs to the membrane fusion protein (MFP) (TC 8.A.1) family.</text>
</comment>
<keyword evidence="3" id="KW-1133">Transmembrane helix</keyword>
<evidence type="ECO:0000313" key="7">
    <source>
        <dbReference type="Proteomes" id="UP000237819"/>
    </source>
</evidence>
<dbReference type="GO" id="GO:0015562">
    <property type="term" value="F:efflux transmembrane transporter activity"/>
    <property type="evidence" value="ECO:0007669"/>
    <property type="project" value="TreeGrafter"/>
</dbReference>
<dbReference type="Gene3D" id="1.10.287.470">
    <property type="entry name" value="Helix hairpin bin"/>
    <property type="match status" value="1"/>
</dbReference>
<dbReference type="NCBIfam" id="TIGR01730">
    <property type="entry name" value="RND_mfp"/>
    <property type="match status" value="1"/>
</dbReference>
<dbReference type="PANTHER" id="PTHR30469">
    <property type="entry name" value="MULTIDRUG RESISTANCE PROTEIN MDTA"/>
    <property type="match status" value="1"/>
</dbReference>
<dbReference type="AlphaFoldDB" id="A0A2S8GRG5"/>
<dbReference type="Pfam" id="PF25876">
    <property type="entry name" value="HH_MFP_RND"/>
    <property type="match status" value="1"/>
</dbReference>
<accession>A0A2S8GRG5</accession>
<feature type="coiled-coil region" evidence="2">
    <location>
        <begin position="157"/>
        <end position="184"/>
    </location>
</feature>
<dbReference type="Proteomes" id="UP000237819">
    <property type="component" value="Unassembled WGS sequence"/>
</dbReference>
<feature type="domain" description="Multidrug resistance protein MdtA-like barrel-sandwich hybrid" evidence="5">
    <location>
        <begin position="77"/>
        <end position="214"/>
    </location>
</feature>